<evidence type="ECO:0000313" key="3">
    <source>
        <dbReference type="Proteomes" id="UP001500689"/>
    </source>
</evidence>
<comment type="caution">
    <text evidence="2">The sequence shown here is derived from an EMBL/GenBank/DDBJ whole genome shotgun (WGS) entry which is preliminary data.</text>
</comment>
<proteinExistence type="predicted"/>
<feature type="compositionally biased region" description="Gly residues" evidence="1">
    <location>
        <begin position="67"/>
        <end position="77"/>
    </location>
</feature>
<dbReference type="Proteomes" id="UP001500689">
    <property type="component" value="Unassembled WGS sequence"/>
</dbReference>
<organism evidence="2 3">
    <name type="scientific">Amycolatopsis ultiminotia</name>
    <dbReference type="NCBI Taxonomy" id="543629"/>
    <lineage>
        <taxon>Bacteria</taxon>
        <taxon>Bacillati</taxon>
        <taxon>Actinomycetota</taxon>
        <taxon>Actinomycetes</taxon>
        <taxon>Pseudonocardiales</taxon>
        <taxon>Pseudonocardiaceae</taxon>
        <taxon>Amycolatopsis</taxon>
    </lineage>
</organism>
<reference evidence="3" key="1">
    <citation type="journal article" date="2019" name="Int. J. Syst. Evol. Microbiol.">
        <title>The Global Catalogue of Microorganisms (GCM) 10K type strain sequencing project: providing services to taxonomists for standard genome sequencing and annotation.</title>
        <authorList>
            <consortium name="The Broad Institute Genomics Platform"/>
            <consortium name="The Broad Institute Genome Sequencing Center for Infectious Disease"/>
            <person name="Wu L."/>
            <person name="Ma J."/>
        </authorList>
    </citation>
    <scope>NUCLEOTIDE SEQUENCE [LARGE SCALE GENOMIC DNA]</scope>
    <source>
        <strain evidence="3">JCM 16898</strain>
    </source>
</reference>
<evidence type="ECO:0000313" key="2">
    <source>
        <dbReference type="EMBL" id="GAA3532778.1"/>
    </source>
</evidence>
<gene>
    <name evidence="2" type="ORF">GCM10022222_15120</name>
</gene>
<accession>A0ABP6VEX4</accession>
<evidence type="ECO:0000256" key="1">
    <source>
        <dbReference type="SAM" id="MobiDB-lite"/>
    </source>
</evidence>
<sequence>MTPPPWIQNAAGRVFGHPHVDREEVLARCEVPEDARGRLRAARAVGGALTHPPPKARGNGVLKRFGPKGGSAKGMPR</sequence>
<name>A0ABP6VEX4_9PSEU</name>
<feature type="region of interest" description="Disordered" evidence="1">
    <location>
        <begin position="48"/>
        <end position="77"/>
    </location>
</feature>
<protein>
    <submittedName>
        <fullName evidence="2">Uncharacterized protein</fullName>
    </submittedName>
</protein>
<keyword evidence="3" id="KW-1185">Reference proteome</keyword>
<dbReference type="EMBL" id="BAAAZN010000002">
    <property type="protein sequence ID" value="GAA3532778.1"/>
    <property type="molecule type" value="Genomic_DNA"/>
</dbReference>